<reference evidence="1 2" key="1">
    <citation type="submission" date="2006-07" db="EMBL/GenBank/DDBJ databases">
        <title>Annotation of the draft genome assembly of Chlorobium ferroxidans DSM 13031.</title>
        <authorList>
            <consortium name="US DOE Joint Genome Institute (JGI-ORNL)"/>
            <person name="Larimer F."/>
            <person name="Land M."/>
            <person name="Hauser L."/>
        </authorList>
    </citation>
    <scope>NUCLEOTIDE SEQUENCE [LARGE SCALE GENOMIC DNA]</scope>
    <source>
        <strain evidence="1 2">DSM 13031</strain>
    </source>
</reference>
<evidence type="ECO:0000313" key="2">
    <source>
        <dbReference type="Proteomes" id="UP000004162"/>
    </source>
</evidence>
<dbReference type="AlphaFoldDB" id="Q0YS33"/>
<organism evidence="1 2">
    <name type="scientific">Chlorobium ferrooxidans DSM 13031</name>
    <dbReference type="NCBI Taxonomy" id="377431"/>
    <lineage>
        <taxon>Bacteria</taxon>
        <taxon>Pseudomonadati</taxon>
        <taxon>Chlorobiota</taxon>
        <taxon>Chlorobiia</taxon>
        <taxon>Chlorobiales</taxon>
        <taxon>Chlorobiaceae</taxon>
        <taxon>Chlorobium/Pelodictyon group</taxon>
        <taxon>Chlorobium</taxon>
    </lineage>
</organism>
<gene>
    <name evidence="1" type="ORF">CferDRAFT_1184</name>
</gene>
<evidence type="ECO:0000313" key="1">
    <source>
        <dbReference type="EMBL" id="EAT59177.1"/>
    </source>
</evidence>
<dbReference type="RefSeq" id="WP_006366245.1">
    <property type="nucleotide sequence ID" value="NZ_AASE01000007.1"/>
</dbReference>
<name>Q0YS33_9CHLB</name>
<comment type="caution">
    <text evidence="1">The sequence shown here is derived from an EMBL/GenBank/DDBJ whole genome shotgun (WGS) entry which is preliminary data.</text>
</comment>
<dbReference type="OrthoDB" id="6199355at2"/>
<dbReference type="Proteomes" id="UP000004162">
    <property type="component" value="Unassembled WGS sequence"/>
</dbReference>
<dbReference type="EMBL" id="AASE01000007">
    <property type="protein sequence ID" value="EAT59177.1"/>
    <property type="molecule type" value="Genomic_DNA"/>
</dbReference>
<reference evidence="1 2" key="2">
    <citation type="submission" date="2006-07" db="EMBL/GenBank/DDBJ databases">
        <title>Sequencing of the draft genome and assembly of Chlorobium ferroxidans DSM 13031.</title>
        <authorList>
            <consortium name="US DOE Joint Genome Institute (JGI-PGF)"/>
            <person name="Copeland A."/>
            <person name="Lucas S."/>
            <person name="Lapidus A."/>
            <person name="Barry K."/>
            <person name="Glavina del Rio T."/>
            <person name="Dalin E."/>
            <person name="Tice H."/>
            <person name="Bruce D."/>
            <person name="Pitluck S."/>
            <person name="Richardson P."/>
        </authorList>
    </citation>
    <scope>NUCLEOTIDE SEQUENCE [LARGE SCALE GENOMIC DNA]</scope>
    <source>
        <strain evidence="1 2">DSM 13031</strain>
    </source>
</reference>
<accession>Q0YS33</accession>
<protein>
    <submittedName>
        <fullName evidence="1">Uncharacterized protein</fullName>
    </submittedName>
</protein>
<keyword evidence="2" id="KW-1185">Reference proteome</keyword>
<proteinExistence type="predicted"/>
<sequence length="261" mass="29972">MMSLSYLEYRIEEIVRKTVAGSFPLDWKEDPITHQILKEFRSSFHSLSISEGRIPTNINWEVYKFHGKRETAHGDIGLLFQFHLPQGGFIEGAGFIEAKLRGRETSKFLQVRHEQVTRILARSPHSMLMLYDYNPVAVVDNTTAFDDDIEYYMLKRHGFRSRASVTHAPVLPLSVASAINHYDDSLYQFCNSLSSQITRRYFQMRDLDFSSSAVKAVKGFPSDIGSPNYVMVIRVMPQNLGKIDGENSEGLINTNMYFRIE</sequence>